<dbReference type="AlphaFoldDB" id="A0A383F8A7"/>
<protein>
    <submittedName>
        <fullName evidence="1">Uncharacterized protein</fullName>
    </submittedName>
</protein>
<reference evidence="1" key="1">
    <citation type="submission" date="2018-05" db="EMBL/GenBank/DDBJ databases">
        <authorList>
            <person name="Lanie J.A."/>
            <person name="Ng W.-L."/>
            <person name="Kazmierczak K.M."/>
            <person name="Andrzejewski T.M."/>
            <person name="Davidsen T.M."/>
            <person name="Wayne K.J."/>
            <person name="Tettelin H."/>
            <person name="Glass J.I."/>
            <person name="Rusch D."/>
            <person name="Podicherti R."/>
            <person name="Tsui H.-C.T."/>
            <person name="Winkler M.E."/>
        </authorList>
    </citation>
    <scope>NUCLEOTIDE SEQUENCE</scope>
</reference>
<name>A0A383F8A7_9ZZZZ</name>
<dbReference type="EMBL" id="UINC01231890">
    <property type="protein sequence ID" value="SVE64625.1"/>
    <property type="molecule type" value="Genomic_DNA"/>
</dbReference>
<evidence type="ECO:0000313" key="1">
    <source>
        <dbReference type="EMBL" id="SVE64625.1"/>
    </source>
</evidence>
<sequence length="75" mass="8619">MSKNDKKKKLRLFTPPVPTREISLVCSRIHLKRNILQALTNSIHARIPQGLKQPHQKRKVVNLPNLTTVKKSTET</sequence>
<organism evidence="1">
    <name type="scientific">marine metagenome</name>
    <dbReference type="NCBI Taxonomy" id="408172"/>
    <lineage>
        <taxon>unclassified sequences</taxon>
        <taxon>metagenomes</taxon>
        <taxon>ecological metagenomes</taxon>
    </lineage>
</organism>
<proteinExistence type="predicted"/>
<gene>
    <name evidence="1" type="ORF">METZ01_LOCUS517479</name>
</gene>
<accession>A0A383F8A7</accession>